<keyword evidence="1" id="KW-0732">Signal</keyword>
<dbReference type="STRING" id="1235788.C802_03087"/>
<reference evidence="2 3" key="1">
    <citation type="submission" date="2013-04" db="EMBL/GenBank/DDBJ databases">
        <title>The Genome Sequence of Bacteroides massiliensis dnLKV3.</title>
        <authorList>
            <consortium name="The Broad Institute Genomics Platform"/>
            <consortium name="The Broad Institute Genome Sequencing Center for Infectious Disease"/>
            <person name="Earl A."/>
            <person name="Xavier R."/>
            <person name="Kuhn K."/>
            <person name="Stappenbeck T."/>
            <person name="Walker B."/>
            <person name="Young S."/>
            <person name="Zeng Q."/>
            <person name="Gargeya S."/>
            <person name="Fitzgerald M."/>
            <person name="Haas B."/>
            <person name="Abouelleil A."/>
            <person name="Allen A.W."/>
            <person name="Alvarado L."/>
            <person name="Arachchi H.M."/>
            <person name="Berlin A.M."/>
            <person name="Chapman S.B."/>
            <person name="Gainer-Dewar J."/>
            <person name="Goldberg J."/>
            <person name="Griggs A."/>
            <person name="Gujja S."/>
            <person name="Hansen M."/>
            <person name="Howarth C."/>
            <person name="Imamovic A."/>
            <person name="Ireland A."/>
            <person name="Larimer J."/>
            <person name="McCowan C."/>
            <person name="Murphy C."/>
            <person name="Pearson M."/>
            <person name="Poon T.W."/>
            <person name="Priest M."/>
            <person name="Roberts A."/>
            <person name="Saif S."/>
            <person name="Shea T."/>
            <person name="Sisk P."/>
            <person name="Sykes S."/>
            <person name="Wortman J."/>
            <person name="Nusbaum C."/>
            <person name="Birren B."/>
        </authorList>
    </citation>
    <scope>NUCLEOTIDE SEQUENCE [LARGE SCALE GENOMIC DNA]</scope>
    <source>
        <strain evidence="3">dnLKV3</strain>
    </source>
</reference>
<sequence>MMKRNILILLVMVCVSSLFTSCSDDEWGNNNPEMEHIYYYGLGNVKFPGGNELVYNVNQGETLAVPTYFWSVFTRPYSPVVAYYTSSAEGLECGKDYQVVDAQGNVLAPDTNEGGYSMVWKNAVKGSQNVYIKALPGKKGRIRVLTFDPAKKMDVTDVESTVIVRTNEYEVRAFSENYYVTVNIK</sequence>
<dbReference type="GeneID" id="82152193"/>
<accession>R9I520</accession>
<dbReference type="PATRIC" id="fig|1235788.3.peg.3172"/>
<proteinExistence type="predicted"/>
<comment type="caution">
    <text evidence="2">The sequence shown here is derived from an EMBL/GenBank/DDBJ whole genome shotgun (WGS) entry which is preliminary data.</text>
</comment>
<evidence type="ECO:0008006" key="4">
    <source>
        <dbReference type="Google" id="ProtNLM"/>
    </source>
</evidence>
<dbReference type="AlphaFoldDB" id="R9I520"/>
<evidence type="ECO:0000313" key="2">
    <source>
        <dbReference type="EMBL" id="EOS11373.1"/>
    </source>
</evidence>
<gene>
    <name evidence="2" type="ORF">C802_03087</name>
</gene>
<name>R9I520_9BACT</name>
<dbReference type="RefSeq" id="WP_016277414.1">
    <property type="nucleotide sequence ID" value="NZ_CAKOCL010000023.1"/>
</dbReference>
<evidence type="ECO:0000256" key="1">
    <source>
        <dbReference type="SAM" id="SignalP"/>
    </source>
</evidence>
<evidence type="ECO:0000313" key="3">
    <source>
        <dbReference type="Proteomes" id="UP000014200"/>
    </source>
</evidence>
<feature type="chain" id="PRO_5004483268" description="DUF5013 domain-containing protein" evidence="1">
    <location>
        <begin position="23"/>
        <end position="185"/>
    </location>
</feature>
<dbReference type="PROSITE" id="PS51257">
    <property type="entry name" value="PROKAR_LIPOPROTEIN"/>
    <property type="match status" value="1"/>
</dbReference>
<feature type="signal peptide" evidence="1">
    <location>
        <begin position="1"/>
        <end position="22"/>
    </location>
</feature>
<organism evidence="2 3">
    <name type="scientific">Phocaeicola sartorii</name>
    <dbReference type="NCBI Taxonomy" id="671267"/>
    <lineage>
        <taxon>Bacteria</taxon>
        <taxon>Pseudomonadati</taxon>
        <taxon>Bacteroidota</taxon>
        <taxon>Bacteroidia</taxon>
        <taxon>Bacteroidales</taxon>
        <taxon>Bacteroidaceae</taxon>
        <taxon>Phocaeicola</taxon>
    </lineage>
</organism>
<protein>
    <recommendedName>
        <fullName evidence="4">DUF5013 domain-containing protein</fullName>
    </recommendedName>
</protein>
<keyword evidence="3" id="KW-1185">Reference proteome</keyword>
<dbReference type="EMBL" id="ASSP01000018">
    <property type="protein sequence ID" value="EOS11373.1"/>
    <property type="molecule type" value="Genomic_DNA"/>
</dbReference>
<dbReference type="Proteomes" id="UP000014200">
    <property type="component" value="Unassembled WGS sequence"/>
</dbReference>
<dbReference type="HOGENOM" id="CLU_1418968_0_0_10"/>